<reference evidence="1 2" key="1">
    <citation type="journal article" date="2010" name="Science">
        <title>Genomic analysis of organismal complexity in the multicellular green alga Volvox carteri.</title>
        <authorList>
            <person name="Prochnik S.E."/>
            <person name="Umen J."/>
            <person name="Nedelcu A.M."/>
            <person name="Hallmann A."/>
            <person name="Miller S.M."/>
            <person name="Nishii I."/>
            <person name="Ferris P."/>
            <person name="Kuo A."/>
            <person name="Mitros T."/>
            <person name="Fritz-Laylin L.K."/>
            <person name="Hellsten U."/>
            <person name="Chapman J."/>
            <person name="Simakov O."/>
            <person name="Rensing S.A."/>
            <person name="Terry A."/>
            <person name="Pangilinan J."/>
            <person name="Kapitonov V."/>
            <person name="Jurka J."/>
            <person name="Salamov A."/>
            <person name="Shapiro H."/>
            <person name="Schmutz J."/>
            <person name="Grimwood J."/>
            <person name="Lindquist E."/>
            <person name="Lucas S."/>
            <person name="Grigoriev I.V."/>
            <person name="Schmitt R."/>
            <person name="Kirk D."/>
            <person name="Rokhsar D.S."/>
        </authorList>
    </citation>
    <scope>NUCLEOTIDE SEQUENCE [LARGE SCALE GENOMIC DNA]</scope>
    <source>
        <strain evidence="2">f. Nagariensis / Eve</strain>
    </source>
</reference>
<dbReference type="Proteomes" id="UP000001058">
    <property type="component" value="Unassembled WGS sequence"/>
</dbReference>
<dbReference type="GeneID" id="9623430"/>
<proteinExistence type="predicted"/>
<dbReference type="OrthoDB" id="528490at2759"/>
<dbReference type="EMBL" id="GL378332">
    <property type="protein sequence ID" value="EFJ50105.1"/>
    <property type="molecule type" value="Genomic_DNA"/>
</dbReference>
<evidence type="ECO:0000313" key="1">
    <source>
        <dbReference type="EMBL" id="EFJ50105.1"/>
    </source>
</evidence>
<dbReference type="AlphaFoldDB" id="D8TQX4"/>
<dbReference type="InParanoid" id="D8TQX4"/>
<dbReference type="RefSeq" id="XP_002948725.1">
    <property type="nucleotide sequence ID" value="XM_002948679.1"/>
</dbReference>
<protein>
    <submittedName>
        <fullName evidence="1">Uncharacterized protein</fullName>
    </submittedName>
</protein>
<keyword evidence="2" id="KW-1185">Reference proteome</keyword>
<dbReference type="PANTHER" id="PTHR34407:SF1">
    <property type="entry name" value="SGNH HYDROLASE-TYPE ESTERASE DOMAIN-CONTAINING PROTEIN"/>
    <property type="match status" value="1"/>
</dbReference>
<organism evidence="2">
    <name type="scientific">Volvox carteri f. nagariensis</name>
    <dbReference type="NCBI Taxonomy" id="3068"/>
    <lineage>
        <taxon>Eukaryota</taxon>
        <taxon>Viridiplantae</taxon>
        <taxon>Chlorophyta</taxon>
        <taxon>core chlorophytes</taxon>
        <taxon>Chlorophyceae</taxon>
        <taxon>CS clade</taxon>
        <taxon>Chlamydomonadales</taxon>
        <taxon>Volvocaceae</taxon>
        <taxon>Volvox</taxon>
    </lineage>
</organism>
<evidence type="ECO:0000313" key="2">
    <source>
        <dbReference type="Proteomes" id="UP000001058"/>
    </source>
</evidence>
<sequence length="387" mass="42686">MNDVKMDMSERTDPSTADLDQFIRIQNEILMSLLLHESMHGNGQRSVLSSSSPSFCASMSNYMRNWTGIAAIWLGTSTRRTEIWRGPLPRSTDAVHIQLPVAITHGVPYISVIDGLGPFASAASERWLNNTWYGEPTHNIHPGPWGHRALAGALIHFLREQNHHLEHLPWREPSESVVPYCPRSPVFVDPTVLRMYLDTNPLHISTLDSDTAQLRMVQCQDWHVISDVVDKPGLLSNSTGARCTVLVFAEEVVRHPVMVGEVHVLLLKSYEHMGRVRVTVAAVPASRAVATHSSHKDSGGSYVSTCVLEDEGSSDNGTRIVLGSRDMDCLWQERVSEARAEAVQIAKPPQGGAAVGLGEGMCLTITFEVLASERSENKVKILSVTLF</sequence>
<accession>D8TQX4</accession>
<name>D8TQX4_VOLCA</name>
<gene>
    <name evidence="1" type="ORF">VOLCADRAFT_89148</name>
</gene>
<dbReference type="PANTHER" id="PTHR34407">
    <property type="entry name" value="EXPRESSED PROTEIN"/>
    <property type="match status" value="1"/>
</dbReference>
<dbReference type="KEGG" id="vcn:VOLCADRAFT_89148"/>